<organism evidence="1 2">
    <name type="scientific">Prorocentrum cordatum</name>
    <dbReference type="NCBI Taxonomy" id="2364126"/>
    <lineage>
        <taxon>Eukaryota</taxon>
        <taxon>Sar</taxon>
        <taxon>Alveolata</taxon>
        <taxon>Dinophyceae</taxon>
        <taxon>Prorocentrales</taxon>
        <taxon>Prorocentraceae</taxon>
        <taxon>Prorocentrum</taxon>
    </lineage>
</organism>
<sequence length="819" mass="92076">SNGAIENAVERVEPLLRTLHSELEAKLEVKIGPKSLIMPWLARHVGYLPTRFAIKTDGGTAWERLGRAKYKSELGKVGETIDYKIQAKDYSKLEPRWGEGIFLGRRDESDEIIAGTARGIEHARAMKLRAAEDKCNKEVYNTFIGVPWDPRGLEVKDQNEVIRRRKYITIEEHGPTDGRAVCEVNSAIHNARCSTRFAKIFDEAEPKIEMAVQFEQDAEMTGNAIIAGGGVAPTTPRRDEDMEIGISMSVTKEEDRHVCEETEPRVNYEKLVGDGVYRDAYTGEGLPKDLIINGRTKEMKSMEEFEVFGRVPFEDWMNPFNTKWIACKKYDLQHNGWIVRTSEQRGKKLGMYVMSVAFSMREVRDNFSHNGYEELKTVCCLYYHPGKDSLCAGHGDDFVVEAYDEELGEFDELMANRFKVKPQPRGGPGGAGEGTLLNRTALWGEEGFGILPDPKLILKMVELHELKQAKPSETPSSKHTAKGVREAEDPVGRLGSTVYRSCGGIAQYMAGNRWDVQEAVREQSCSYNELRVKHVLKQKRLVRYLKGTADIVIFYPYQEERFKVKAPVDADWAGLEATCKSISSGGVRLGAHLLESWVLSQATVALSSGESEFYAMGSGTARGLTMKHALQEMSDMRGEKIKITLELETDPAAARGMIHRHGVGRVRHLQTRWIWHQNLARDGEMEVAKVNAKDQVADIGVKSMDKETLRKHMKTLGLTSIKLTSFKSPEVLTKVLAAMTIMNGAEAAEYYYEDEVNIKVSMASDVSWWNVFSHLVVTIMAVASSYYAFVVKENQIGVEGQTFSTRGPEAEQLRAQWDR</sequence>
<comment type="caution">
    <text evidence="1">The sequence shown here is derived from an EMBL/GenBank/DDBJ whole genome shotgun (WGS) entry which is preliminary data.</text>
</comment>
<evidence type="ECO:0008006" key="3">
    <source>
        <dbReference type="Google" id="ProtNLM"/>
    </source>
</evidence>
<accession>A0ABN9YJR0</accession>
<proteinExistence type="predicted"/>
<gene>
    <name evidence="1" type="ORF">PCOR1329_LOCUS85125</name>
</gene>
<evidence type="ECO:0000313" key="1">
    <source>
        <dbReference type="EMBL" id="CAK0911169.1"/>
    </source>
</evidence>
<reference evidence="1" key="1">
    <citation type="submission" date="2023-10" db="EMBL/GenBank/DDBJ databases">
        <authorList>
            <person name="Chen Y."/>
            <person name="Shah S."/>
            <person name="Dougan E. K."/>
            <person name="Thang M."/>
            <person name="Chan C."/>
        </authorList>
    </citation>
    <scope>NUCLEOTIDE SEQUENCE [LARGE SCALE GENOMIC DNA]</scope>
</reference>
<dbReference type="PANTHER" id="PTHR11439:SF463">
    <property type="entry name" value="REVERSE TRANSCRIPTASE TY1_COPIA-TYPE DOMAIN-CONTAINING PROTEIN"/>
    <property type="match status" value="1"/>
</dbReference>
<name>A0ABN9YJR0_9DINO</name>
<evidence type="ECO:0000313" key="2">
    <source>
        <dbReference type="Proteomes" id="UP001189429"/>
    </source>
</evidence>
<dbReference type="PANTHER" id="PTHR11439">
    <property type="entry name" value="GAG-POL-RELATED RETROTRANSPOSON"/>
    <property type="match status" value="1"/>
</dbReference>
<dbReference type="Proteomes" id="UP001189429">
    <property type="component" value="Unassembled WGS sequence"/>
</dbReference>
<protein>
    <recommendedName>
        <fullName evidence="3">RNA-directed RNA polymerase</fullName>
    </recommendedName>
</protein>
<dbReference type="EMBL" id="CAUYUJ010022529">
    <property type="protein sequence ID" value="CAK0911169.1"/>
    <property type="molecule type" value="Genomic_DNA"/>
</dbReference>
<feature type="non-terminal residue" evidence="1">
    <location>
        <position position="1"/>
    </location>
</feature>
<keyword evidence="2" id="KW-1185">Reference proteome</keyword>
<dbReference type="CDD" id="cd09272">
    <property type="entry name" value="RNase_HI_RT_Ty1"/>
    <property type="match status" value="1"/>
</dbReference>